<dbReference type="Pfam" id="PF00891">
    <property type="entry name" value="Methyltransf_2"/>
    <property type="match status" value="1"/>
</dbReference>
<dbReference type="InterPro" id="IPR016461">
    <property type="entry name" value="COMT-like"/>
</dbReference>
<dbReference type="EMBL" id="CP039353">
    <property type="protein sequence ID" value="QCE07992.1"/>
    <property type="molecule type" value="Genomic_DNA"/>
</dbReference>
<evidence type="ECO:0000256" key="3">
    <source>
        <dbReference type="ARBA" id="ARBA00022691"/>
    </source>
</evidence>
<dbReference type="Gramene" id="Vigun07g206800.1.v1.2">
    <property type="protein sequence ID" value="Vigun07g206800.1.v1.2"/>
    <property type="gene ID" value="Vigun07g206800.v1.2"/>
</dbReference>
<dbReference type="Pfam" id="PF08100">
    <property type="entry name" value="Dimerisation"/>
    <property type="match status" value="1"/>
</dbReference>
<dbReference type="InterPro" id="IPR029063">
    <property type="entry name" value="SAM-dependent_MTases_sf"/>
</dbReference>
<feature type="domain" description="O-methyltransferase dimerisation" evidence="6">
    <location>
        <begin position="29"/>
        <end position="120"/>
    </location>
</feature>
<dbReference type="GO" id="GO:0046983">
    <property type="term" value="F:protein dimerization activity"/>
    <property type="evidence" value="ECO:0007669"/>
    <property type="project" value="InterPro"/>
</dbReference>
<evidence type="ECO:0000259" key="5">
    <source>
        <dbReference type="Pfam" id="PF00891"/>
    </source>
</evidence>
<dbReference type="Gene3D" id="3.40.50.150">
    <property type="entry name" value="Vaccinia Virus protein VP39"/>
    <property type="match status" value="1"/>
</dbReference>
<dbReference type="PANTHER" id="PTHR11746">
    <property type="entry name" value="O-METHYLTRANSFERASE"/>
    <property type="match status" value="1"/>
</dbReference>
<dbReference type="SUPFAM" id="SSF46785">
    <property type="entry name" value="Winged helix' DNA-binding domain"/>
    <property type="match status" value="1"/>
</dbReference>
<dbReference type="PIRSF" id="PIRSF005739">
    <property type="entry name" value="O-mtase"/>
    <property type="match status" value="1"/>
</dbReference>
<protein>
    <submittedName>
        <fullName evidence="7">Flavonol 3-O-methyltransferase</fullName>
    </submittedName>
</protein>
<accession>A0A4D6N518</accession>
<dbReference type="InterPro" id="IPR012967">
    <property type="entry name" value="COMT_dimerisation"/>
</dbReference>
<evidence type="ECO:0000256" key="2">
    <source>
        <dbReference type="ARBA" id="ARBA00022679"/>
    </source>
</evidence>
<dbReference type="InterPro" id="IPR036390">
    <property type="entry name" value="WH_DNA-bd_sf"/>
</dbReference>
<keyword evidence="2 7" id="KW-0808">Transferase</keyword>
<evidence type="ECO:0000256" key="1">
    <source>
        <dbReference type="ARBA" id="ARBA00022603"/>
    </source>
</evidence>
<evidence type="ECO:0000259" key="6">
    <source>
        <dbReference type="Pfam" id="PF08100"/>
    </source>
</evidence>
<name>A0A4D6N518_VIGUN</name>
<dbReference type="InterPro" id="IPR001077">
    <property type="entry name" value="COMT_C"/>
</dbReference>
<dbReference type="PROSITE" id="PS51683">
    <property type="entry name" value="SAM_OMT_II"/>
    <property type="match status" value="1"/>
</dbReference>
<dbReference type="InterPro" id="IPR036388">
    <property type="entry name" value="WH-like_DNA-bd_sf"/>
</dbReference>
<feature type="active site" description="Proton acceptor" evidence="4">
    <location>
        <position position="273"/>
    </location>
</feature>
<proteinExistence type="predicted"/>
<keyword evidence="8" id="KW-1185">Reference proteome</keyword>
<dbReference type="GO" id="GO:0008757">
    <property type="term" value="F:S-adenosylmethionine-dependent methyltransferase activity"/>
    <property type="evidence" value="ECO:0007669"/>
    <property type="project" value="UniProtKB-ARBA"/>
</dbReference>
<dbReference type="Proteomes" id="UP000501690">
    <property type="component" value="Linkage Group LG9"/>
</dbReference>
<evidence type="ECO:0000313" key="8">
    <source>
        <dbReference type="Proteomes" id="UP000501690"/>
    </source>
</evidence>
<dbReference type="AlphaFoldDB" id="A0A4D6N518"/>
<dbReference type="Gene3D" id="1.10.10.10">
    <property type="entry name" value="Winged helix-like DNA-binding domain superfamily/Winged helix DNA-binding domain"/>
    <property type="match status" value="1"/>
</dbReference>
<sequence length="367" mass="40602">MGSYGGDVVVTTTPREGDDEAFVSAFLLCTSQVFPSVLNAAIELKLFEIIAKATPPNAAMSASEIASKLPTLPTQHVDRLQRMLRLLANYSLLTCSTHINEDGSTDTTYGISCVGKYFVNDETRGSFGPFTTLCQHPTVLELWPNFKDVIVDSEDDLCKKVHGMSFYQCTERDPQLNYIFNKSMANICNLEMNKILEEYKGFEGVSTLVDVGGCTGQTLHMIISKYSTIKGINFDLSHVVEKAPPYPGIQHVGGDMHHYVPKGDAMILKAVLHNWSDEDCLSILKNCHNALPHNGKVVVIEFIAPEEASESNVSKLVSTLDNAMYITSGGKERSEKEYEKLCKLSGFSRFQVVCRAFSVLGTMEFHK</sequence>
<feature type="domain" description="O-methyltransferase C-terminal" evidence="5">
    <location>
        <begin position="143"/>
        <end position="348"/>
    </location>
</feature>
<dbReference type="FunFam" id="1.10.10.10:FF:000357">
    <property type="entry name" value="Caffeic acid 3-O-methyltransferase"/>
    <property type="match status" value="1"/>
</dbReference>
<dbReference type="GO" id="GO:0032259">
    <property type="term" value="P:methylation"/>
    <property type="evidence" value="ECO:0007669"/>
    <property type="project" value="UniProtKB-KW"/>
</dbReference>
<dbReference type="GO" id="GO:0008171">
    <property type="term" value="F:O-methyltransferase activity"/>
    <property type="evidence" value="ECO:0007669"/>
    <property type="project" value="InterPro"/>
</dbReference>
<gene>
    <name evidence="7" type="ORF">DEO72_LG9g3016</name>
</gene>
<organism evidence="7 8">
    <name type="scientific">Vigna unguiculata</name>
    <name type="common">Cowpea</name>
    <dbReference type="NCBI Taxonomy" id="3917"/>
    <lineage>
        <taxon>Eukaryota</taxon>
        <taxon>Viridiplantae</taxon>
        <taxon>Streptophyta</taxon>
        <taxon>Embryophyta</taxon>
        <taxon>Tracheophyta</taxon>
        <taxon>Spermatophyta</taxon>
        <taxon>Magnoliopsida</taxon>
        <taxon>eudicotyledons</taxon>
        <taxon>Gunneridae</taxon>
        <taxon>Pentapetalae</taxon>
        <taxon>rosids</taxon>
        <taxon>fabids</taxon>
        <taxon>Fabales</taxon>
        <taxon>Fabaceae</taxon>
        <taxon>Papilionoideae</taxon>
        <taxon>50 kb inversion clade</taxon>
        <taxon>NPAAA clade</taxon>
        <taxon>indigoferoid/millettioid clade</taxon>
        <taxon>Phaseoleae</taxon>
        <taxon>Vigna</taxon>
    </lineage>
</organism>
<dbReference type="FunFam" id="3.40.50.150:FF:000596">
    <property type="entry name" value="Caffeic acid O-methyltransferase"/>
    <property type="match status" value="1"/>
</dbReference>
<keyword evidence="1 7" id="KW-0489">Methyltransferase</keyword>
<reference evidence="7 8" key="1">
    <citation type="submission" date="2019-04" db="EMBL/GenBank/DDBJ databases">
        <title>An improved genome assembly and genetic linkage map for asparagus bean, Vigna unguiculata ssp. sesquipedialis.</title>
        <authorList>
            <person name="Xia Q."/>
            <person name="Zhang R."/>
            <person name="Dong Y."/>
        </authorList>
    </citation>
    <scope>NUCLEOTIDE SEQUENCE [LARGE SCALE GENOMIC DNA]</scope>
    <source>
        <tissue evidence="7">Leaf</tissue>
    </source>
</reference>
<keyword evidence="3" id="KW-0949">S-adenosyl-L-methionine</keyword>
<evidence type="ECO:0000256" key="4">
    <source>
        <dbReference type="PIRSR" id="PIRSR005739-1"/>
    </source>
</evidence>
<dbReference type="OrthoDB" id="1606438at2759"/>
<dbReference type="SUPFAM" id="SSF53335">
    <property type="entry name" value="S-adenosyl-L-methionine-dependent methyltransferases"/>
    <property type="match status" value="1"/>
</dbReference>
<evidence type="ECO:0000313" key="7">
    <source>
        <dbReference type="EMBL" id="QCE07992.1"/>
    </source>
</evidence>